<evidence type="ECO:0000313" key="1">
    <source>
        <dbReference type="EMBL" id="JAI05437.1"/>
    </source>
</evidence>
<name>A0A0E9XSP1_ANGAN</name>
<proteinExistence type="predicted"/>
<dbReference type="EMBL" id="GBXM01003141">
    <property type="protein sequence ID" value="JAI05437.1"/>
    <property type="molecule type" value="Transcribed_RNA"/>
</dbReference>
<accession>A0A0E9XSP1</accession>
<reference evidence="1" key="1">
    <citation type="submission" date="2014-11" db="EMBL/GenBank/DDBJ databases">
        <authorList>
            <person name="Amaro Gonzalez C."/>
        </authorList>
    </citation>
    <scope>NUCLEOTIDE SEQUENCE</scope>
</reference>
<protein>
    <submittedName>
        <fullName evidence="1">Uncharacterized protein</fullName>
    </submittedName>
</protein>
<organism evidence="1">
    <name type="scientific">Anguilla anguilla</name>
    <name type="common">European freshwater eel</name>
    <name type="synonym">Muraena anguilla</name>
    <dbReference type="NCBI Taxonomy" id="7936"/>
    <lineage>
        <taxon>Eukaryota</taxon>
        <taxon>Metazoa</taxon>
        <taxon>Chordata</taxon>
        <taxon>Craniata</taxon>
        <taxon>Vertebrata</taxon>
        <taxon>Euteleostomi</taxon>
        <taxon>Actinopterygii</taxon>
        <taxon>Neopterygii</taxon>
        <taxon>Teleostei</taxon>
        <taxon>Anguilliformes</taxon>
        <taxon>Anguillidae</taxon>
        <taxon>Anguilla</taxon>
    </lineage>
</organism>
<reference evidence="1" key="2">
    <citation type="journal article" date="2015" name="Fish Shellfish Immunol.">
        <title>Early steps in the European eel (Anguilla anguilla)-Vibrio vulnificus interaction in the gills: Role of the RtxA13 toxin.</title>
        <authorList>
            <person name="Callol A."/>
            <person name="Pajuelo D."/>
            <person name="Ebbesson L."/>
            <person name="Teles M."/>
            <person name="MacKenzie S."/>
            <person name="Amaro C."/>
        </authorList>
    </citation>
    <scope>NUCLEOTIDE SEQUENCE</scope>
</reference>
<sequence length="10" mass="1234">MPPIFKLLKF</sequence>